<keyword evidence="3" id="KW-1185">Reference proteome</keyword>
<name>A0A0L8L935_9ACTN</name>
<feature type="region of interest" description="Disordered" evidence="1">
    <location>
        <begin position="1"/>
        <end position="62"/>
    </location>
</feature>
<dbReference type="AlphaFoldDB" id="A0A0L8L935"/>
<gene>
    <name evidence="2" type="ORF">ADK37_18015</name>
</gene>
<dbReference type="EMBL" id="LGUS01000162">
    <property type="protein sequence ID" value="KOG34713.1"/>
    <property type="molecule type" value="Genomic_DNA"/>
</dbReference>
<comment type="caution">
    <text evidence="2">The sequence shown here is derived from an EMBL/GenBank/DDBJ whole genome shotgun (WGS) entry which is preliminary data.</text>
</comment>
<feature type="region of interest" description="Disordered" evidence="1">
    <location>
        <begin position="114"/>
        <end position="147"/>
    </location>
</feature>
<proteinExistence type="predicted"/>
<organism evidence="2 3">
    <name type="scientific">Streptomyces resistomycificus</name>
    <dbReference type="NCBI Taxonomy" id="67356"/>
    <lineage>
        <taxon>Bacteria</taxon>
        <taxon>Bacillati</taxon>
        <taxon>Actinomycetota</taxon>
        <taxon>Actinomycetes</taxon>
        <taxon>Kitasatosporales</taxon>
        <taxon>Streptomycetaceae</taxon>
        <taxon>Streptomyces</taxon>
        <taxon>Streptomyces aurantiacus group</taxon>
    </lineage>
</organism>
<reference evidence="3" key="1">
    <citation type="submission" date="2015-07" db="EMBL/GenBank/DDBJ databases">
        <authorList>
            <person name="Ju K.-S."/>
            <person name="Doroghazi J.R."/>
            <person name="Metcalf W.W."/>
        </authorList>
    </citation>
    <scope>NUCLEOTIDE SEQUENCE [LARGE SCALE GENOMIC DNA]</scope>
    <source>
        <strain evidence="3">NRRL 2290</strain>
    </source>
</reference>
<accession>A0A0L8L935</accession>
<dbReference type="Proteomes" id="UP000037251">
    <property type="component" value="Unassembled WGS sequence"/>
</dbReference>
<dbReference type="STRING" id="67356.AQJ84_30325"/>
<evidence type="ECO:0000313" key="3">
    <source>
        <dbReference type="Proteomes" id="UP000037251"/>
    </source>
</evidence>
<protein>
    <submittedName>
        <fullName evidence="2">Uncharacterized protein</fullName>
    </submittedName>
</protein>
<feature type="compositionally biased region" description="Polar residues" evidence="1">
    <location>
        <begin position="33"/>
        <end position="51"/>
    </location>
</feature>
<evidence type="ECO:0000313" key="2">
    <source>
        <dbReference type="EMBL" id="KOG34713.1"/>
    </source>
</evidence>
<evidence type="ECO:0000256" key="1">
    <source>
        <dbReference type="SAM" id="MobiDB-lite"/>
    </source>
</evidence>
<sequence>MTTASALVTGDSMSKRMHRTTMVAPTMAGTAYRSRSQRSSEGTSLASTSRSTPPPTAVASPRVADWVRPRPYSYAFVVPATQNRPRPAASKTFTPTWMRSTCGCRKKTRRAASSGVRKYPRSVKAAGGTAPMIRSRNSPPPSAVTSARTAMPKTSKFLRTASRAPEIAKTKMPIRSSVCWTEGLNSC</sequence>